<evidence type="ECO:0000313" key="1">
    <source>
        <dbReference type="EMBL" id="KAH6935081.1"/>
    </source>
</evidence>
<organism evidence="1 2">
    <name type="scientific">Hyalomma asiaticum</name>
    <name type="common">Tick</name>
    <dbReference type="NCBI Taxonomy" id="266040"/>
    <lineage>
        <taxon>Eukaryota</taxon>
        <taxon>Metazoa</taxon>
        <taxon>Ecdysozoa</taxon>
        <taxon>Arthropoda</taxon>
        <taxon>Chelicerata</taxon>
        <taxon>Arachnida</taxon>
        <taxon>Acari</taxon>
        <taxon>Parasitiformes</taxon>
        <taxon>Ixodida</taxon>
        <taxon>Ixodoidea</taxon>
        <taxon>Ixodidae</taxon>
        <taxon>Hyalomminae</taxon>
        <taxon>Hyalomma</taxon>
    </lineage>
</organism>
<keyword evidence="2" id="KW-1185">Reference proteome</keyword>
<sequence>MGHRSLPGAAIGSRGEAENFRKRQSGKPDLRDLFEQLRTNSGFLPRCFVTERPKFPPCKDEKVPGGIPCVPVSCSGAAAAAAAAVQLAGSYPVVAKPIPRGFFESPLQSLVACRSSYLAGHLAFYPVGLGPAGLSGGEQFGLGPGRSPLPGGAGGPGGPGGPPGTGAGGPLHHGFPLPATFPWAATARGKPRRGMMRRAVFSDAQRQGLEKRFQIQKYISKPDRKKLAEKLGLKDSQASPLALARLDCRCQCFGRKLATDKAREERINDFGPAVVVAYEGAFKREAHRETFSGASIGPGVLNLEAP</sequence>
<dbReference type="EMBL" id="CM023483">
    <property type="protein sequence ID" value="KAH6935081.1"/>
    <property type="molecule type" value="Genomic_DNA"/>
</dbReference>
<gene>
    <name evidence="1" type="ORF">HPB50_003340</name>
</gene>
<reference evidence="1" key="1">
    <citation type="submission" date="2020-05" db="EMBL/GenBank/DDBJ databases">
        <title>Large-scale comparative analyses of tick genomes elucidate their genetic diversity and vector capacities.</title>
        <authorList>
            <person name="Jia N."/>
            <person name="Wang J."/>
            <person name="Shi W."/>
            <person name="Du L."/>
            <person name="Sun Y."/>
            <person name="Zhan W."/>
            <person name="Jiang J."/>
            <person name="Wang Q."/>
            <person name="Zhang B."/>
            <person name="Ji P."/>
            <person name="Sakyi L.B."/>
            <person name="Cui X."/>
            <person name="Yuan T."/>
            <person name="Jiang B."/>
            <person name="Yang W."/>
            <person name="Lam T.T.-Y."/>
            <person name="Chang Q."/>
            <person name="Ding S."/>
            <person name="Wang X."/>
            <person name="Zhu J."/>
            <person name="Ruan X."/>
            <person name="Zhao L."/>
            <person name="Wei J."/>
            <person name="Que T."/>
            <person name="Du C."/>
            <person name="Cheng J."/>
            <person name="Dai P."/>
            <person name="Han X."/>
            <person name="Huang E."/>
            <person name="Gao Y."/>
            <person name="Liu J."/>
            <person name="Shao H."/>
            <person name="Ye R."/>
            <person name="Li L."/>
            <person name="Wei W."/>
            <person name="Wang X."/>
            <person name="Wang C."/>
            <person name="Yang T."/>
            <person name="Huo Q."/>
            <person name="Li W."/>
            <person name="Guo W."/>
            <person name="Chen H."/>
            <person name="Zhou L."/>
            <person name="Ni X."/>
            <person name="Tian J."/>
            <person name="Zhou Y."/>
            <person name="Sheng Y."/>
            <person name="Liu T."/>
            <person name="Pan Y."/>
            <person name="Xia L."/>
            <person name="Li J."/>
            <person name="Zhao F."/>
            <person name="Cao W."/>
        </authorList>
    </citation>
    <scope>NUCLEOTIDE SEQUENCE</scope>
    <source>
        <strain evidence="1">Hyas-2018</strain>
    </source>
</reference>
<dbReference type="Proteomes" id="UP000821845">
    <property type="component" value="Chromosome 3"/>
</dbReference>
<proteinExistence type="predicted"/>
<name>A0ACB7SM26_HYAAI</name>
<comment type="caution">
    <text evidence="1">The sequence shown here is derived from an EMBL/GenBank/DDBJ whole genome shotgun (WGS) entry which is preliminary data.</text>
</comment>
<protein>
    <submittedName>
        <fullName evidence="1">Uncharacterized protein</fullName>
    </submittedName>
</protein>
<accession>A0ACB7SM26</accession>
<evidence type="ECO:0000313" key="2">
    <source>
        <dbReference type="Proteomes" id="UP000821845"/>
    </source>
</evidence>